<feature type="region of interest" description="Disordered" evidence="10">
    <location>
        <begin position="514"/>
        <end position="606"/>
    </location>
</feature>
<comment type="subunit">
    <molecule>Assemblin</molecule>
    <text evidence="9">Exists in a monomer-dimer equilibrium with the dimer being the active species.</text>
</comment>
<evidence type="ECO:0000313" key="14">
    <source>
        <dbReference type="EMBL" id="AWO70657.1"/>
    </source>
</evidence>
<comment type="subcellular location">
    <molecule>Assembly protein</molecule>
    <subcellularLocation>
        <location evidence="9">Host nucleus</location>
    </subcellularLocation>
</comment>
<evidence type="ECO:0000256" key="7">
    <source>
        <dbReference type="ARBA" id="ARBA00022950"/>
    </source>
</evidence>
<feature type="chain" id="PRO_5041024231" description="Capsid scaffolding protein" evidence="9">
    <location>
        <begin position="1"/>
        <end position="635"/>
    </location>
</feature>
<comment type="function">
    <text evidence="9">Capsid scaffolding protein: Acts as a scaffold protein by binding major capsid protein in the cytoplasm, inducing the nuclear localization of both proteins. Multimerizes in the nucleus such as major capsid protein forms the icosahedral T=16 capsid. Autocatalytic cleavage releases the assembly protein, and subsequently abolishes interaction with major capsid protein. Cleavages products are evicted from the capsid before or during DNA packaging.</text>
</comment>
<dbReference type="GO" id="GO:0042802">
    <property type="term" value="F:identical protein binding"/>
    <property type="evidence" value="ECO:0007669"/>
    <property type="project" value="UniProtKB-UniRule"/>
</dbReference>
<dbReference type="HAMAP" id="MF_04008">
    <property type="entry name" value="HSV_SCAF"/>
    <property type="match status" value="1"/>
</dbReference>
<reference evidence="13" key="4">
    <citation type="journal article" date="2018" name="J. ISSAAS">
        <title>Ultrasensitive capture of human herpes simplex virus genomes directly from clinical samples reveals extraordinarily limited evolution in cell culture.</title>
        <authorList>
            <person name="Greninger A.L."/>
            <person name="Roychoudhury P."/>
            <person name="Xie H."/>
            <person name="Casto A."/>
            <person name="Cent A."/>
            <person name="Pepper G."/>
            <person name="Koelle D.M."/>
            <person name="Huang M.-L."/>
            <person name="Wald A."/>
            <person name="Johnston C."/>
            <person name="Jerome K.R."/>
        </authorList>
    </citation>
    <scope>NUCLEOTIDE SEQUENCE</scope>
    <source>
        <strain evidence="14">HSV1-CULTURE-G10</strain>
        <strain evidence="15">HSV1-CULTURE-I7</strain>
        <strain evidence="13">HSV1-ORIGINAL-I7</strain>
    </source>
</reference>
<evidence type="ECO:0000256" key="5">
    <source>
        <dbReference type="ARBA" id="ARBA00022801"/>
    </source>
</evidence>
<evidence type="ECO:0000256" key="9">
    <source>
        <dbReference type="HAMAP-Rule" id="MF_04008"/>
    </source>
</evidence>
<dbReference type="EMBL" id="MH160387">
    <property type="protein sequence ID" value="AWO71756.1"/>
    <property type="molecule type" value="Genomic_DNA"/>
</dbReference>
<feature type="active site" description="Charge relay system" evidence="9">
    <location>
        <position position="61"/>
    </location>
</feature>
<keyword evidence="6 9" id="KW-0720">Serine protease</keyword>
<comment type="subunit">
    <molecule>Assembly protein</molecule>
    <text evidence="9">Homomultimer. Interacts with major capsid protein.</text>
</comment>
<dbReference type="FunFam" id="3.20.16.10:FF:000001">
    <property type="entry name" value="Capsid scaffolding protein"/>
    <property type="match status" value="1"/>
</dbReference>
<keyword evidence="1 9" id="KW-0597">Phosphoprotein</keyword>
<feature type="region of interest" description="Interaction with major capsid protein" evidence="9">
    <location>
        <begin position="615"/>
        <end position="635"/>
    </location>
</feature>
<name>G8H8L6_HHV1</name>
<dbReference type="EMBL" id="MG999888">
    <property type="protein sequence ID" value="AWW12385.1"/>
    <property type="molecule type" value="Genomic_DNA"/>
</dbReference>
<comment type="PTM">
    <text evidence="9">Capsid scaffolding protein: Capsid scaffolding protein is cleaved by assemblin after formation of the spherical procapsid. As a result, the capsid obtains its mature, icosahedral shape. Cleavages occur at two or more sites: release (R-site) and maturation (M-site).</text>
</comment>
<evidence type="ECO:0000256" key="2">
    <source>
        <dbReference type="ARBA" id="ARBA00022562"/>
    </source>
</evidence>
<gene>
    <name evidence="11" type="primary">UL26</name>
</gene>
<comment type="function">
    <text evidence="9">Assembly protein: Plays a major role in capsid assembly. Acts as a scaffold protein by binding major capsid protein. Multimerizes in the nucleus such as major capsid protein forms the icosahedral T=16 capsid. Cleaved by assemblin after capsid completion. The cleavages products are evicted from the capsid before or during DNA packaging.</text>
</comment>
<dbReference type="Proteomes" id="UP000277780">
    <property type="component" value="Segment"/>
</dbReference>
<dbReference type="IntAct" id="G8H8L6">
    <property type="interactions" value="2"/>
</dbReference>
<evidence type="ECO:0000256" key="1">
    <source>
        <dbReference type="ARBA" id="ARBA00022553"/>
    </source>
</evidence>
<dbReference type="EMBL" id="MG999891">
    <property type="protein sequence ID" value="AWW12652.1"/>
    <property type="molecule type" value="Genomic_DNA"/>
</dbReference>
<feature type="active site" description="Charge relay system" evidence="9">
    <location>
        <position position="148"/>
    </location>
</feature>
<evidence type="ECO:0000256" key="3">
    <source>
        <dbReference type="ARBA" id="ARBA00022612"/>
    </source>
</evidence>
<comment type="subunit">
    <molecule>Capsid scaffolding protein</molecule>
    <text evidence="9">Homomultimer. Interacts with major capsid protein.</text>
</comment>
<keyword evidence="2 9" id="KW-1048">Host nucleus</keyword>
<evidence type="ECO:0000313" key="16">
    <source>
        <dbReference type="EMBL" id="AWW09368.1"/>
    </source>
</evidence>
<dbReference type="EMBL" id="MH160375">
    <property type="protein sequence ID" value="AWO70657.1"/>
    <property type="molecule type" value="Genomic_DNA"/>
</dbReference>
<evidence type="ECO:0000313" key="11">
    <source>
        <dbReference type="EMBL" id="AER37819.1"/>
    </source>
</evidence>
<comment type="domain">
    <text evidence="9">Region of interaction between pPR and pAP is called Amino conserved domain (ACD). The region of interaction with major capsid protein is called carboxyl conserved domain (CCD).</text>
</comment>
<dbReference type="Gene3D" id="3.20.16.10">
    <property type="entry name" value="Herpesvirus/Caudovirus protease domain"/>
    <property type="match status" value="1"/>
</dbReference>
<feature type="chain" id="PRO_5041024230" description="Assembly protein" evidence="9">
    <location>
        <begin position="248"/>
        <end position="635"/>
    </location>
</feature>
<evidence type="ECO:0000256" key="4">
    <source>
        <dbReference type="ARBA" id="ARBA00022670"/>
    </source>
</evidence>
<dbReference type="GO" id="GO:0039708">
    <property type="term" value="P:nuclear capsid assembly"/>
    <property type="evidence" value="ECO:0007669"/>
    <property type="project" value="UniProtKB-ARBA"/>
</dbReference>
<dbReference type="EMBL" id="MG999855">
    <property type="protein sequence ID" value="AWW09368.1"/>
    <property type="molecule type" value="Genomic_DNA"/>
</dbReference>
<dbReference type="Proteomes" id="UP000110982">
    <property type="component" value="Segment"/>
</dbReference>
<reference evidence="11" key="1">
    <citation type="journal article" date="2011" name="Invest. Ophthalmol. Vis. Sci.">
        <title>Multiplex sequencing of seven ocular herpes simplex virus type-1 genomes: phylogeny, sequence variability, and SNP distribution.</title>
        <authorList>
            <person name="Kolb A.W."/>
            <person name="Adams M."/>
            <person name="Cabot E.L."/>
            <person name="Craven M."/>
            <person name="Brandt C.R."/>
        </authorList>
    </citation>
    <scope>NUCLEOTIDE SEQUENCE</scope>
    <source>
        <strain evidence="11">CJ360</strain>
    </source>
</reference>
<keyword evidence="3 9" id="KW-1188">Viral release from host cell</keyword>
<accession>G8H8L6</accession>
<dbReference type="GO" id="GO:0030430">
    <property type="term" value="C:host cell cytoplasm"/>
    <property type="evidence" value="ECO:0007669"/>
    <property type="project" value="UniProtKB-SubCell"/>
</dbReference>
<evidence type="ECO:0000313" key="17">
    <source>
        <dbReference type="EMBL" id="AWW09944.1"/>
    </source>
</evidence>
<dbReference type="EMBL" id="KT425109">
    <property type="protein sequence ID" value="ALM22742.1"/>
    <property type="molecule type" value="Genomic_DNA"/>
</dbReference>
<dbReference type="PRINTS" id="PR00236">
    <property type="entry name" value="HSVCAPSIDP40"/>
</dbReference>
<evidence type="ECO:0000313" key="21">
    <source>
        <dbReference type="EMBL" id="AWW12652.1"/>
    </source>
</evidence>
<evidence type="ECO:0000313" key="19">
    <source>
        <dbReference type="EMBL" id="AWW10572.1"/>
    </source>
</evidence>
<dbReference type="InterPro" id="IPR001847">
    <property type="entry name" value="Peptidase_S21"/>
</dbReference>
<evidence type="ECO:0000313" key="12">
    <source>
        <dbReference type="EMBL" id="ALM22742.1"/>
    </source>
</evidence>
<comment type="similarity">
    <text evidence="9">Belongs to the herpesviridae capsid scaffolding protein family.</text>
</comment>
<keyword evidence="4 9" id="KW-0645">Protease</keyword>
<dbReference type="EMBL" id="MG999861">
    <property type="protein sequence ID" value="AWW09944.1"/>
    <property type="molecule type" value="Genomic_DNA"/>
</dbReference>
<protein>
    <recommendedName>
        <fullName evidence="9">Capsid scaffolding protein</fullName>
    </recommendedName>
    <alternativeName>
        <fullName evidence="9">Protease precursor</fullName>
        <shortName evidence="9">pPR</shortName>
    </alternativeName>
    <component>
        <recommendedName>
            <fullName evidence="9">Assemblin</fullName>
            <ecNumber evidence="9">3.4.21.97</ecNumber>
        </recommendedName>
        <alternativeName>
            <fullName evidence="9">Protease</fullName>
            <shortName evidence="9">Pr</shortName>
        </alternativeName>
    </component>
    <component>
        <recommendedName>
            <fullName evidence="9">Assembly protein</fullName>
            <shortName evidence="9">AP</shortName>
        </recommendedName>
        <alternativeName>
            <fullName evidence="9">Capsid assembly protein</fullName>
        </alternativeName>
    </component>
</protein>
<dbReference type="SMR" id="G8H8L6"/>
<evidence type="ECO:0000313" key="20">
    <source>
        <dbReference type="EMBL" id="AWW12385.1"/>
    </source>
</evidence>
<comment type="catalytic activity">
    <reaction evidence="9">
        <text>Cleaves -Ala-|-Ser- and -Ala-|-Ala- bonds in the scaffold protein.</text>
        <dbReference type="EC" id="3.4.21.97"/>
    </reaction>
</comment>
<evidence type="ECO:0000256" key="10">
    <source>
        <dbReference type="SAM" id="MobiDB-lite"/>
    </source>
</evidence>
<organism evidence="11">
    <name type="scientific">Human herpesvirus 1</name>
    <name type="common">HHV-1</name>
    <name type="synonym">Human herpes simplex virus 1</name>
    <dbReference type="NCBI Taxonomy" id="10298"/>
    <lineage>
        <taxon>Viruses</taxon>
        <taxon>Duplodnaviria</taxon>
        <taxon>Heunggongvirae</taxon>
        <taxon>Peploviricota</taxon>
        <taxon>Herviviricetes</taxon>
        <taxon>Herpesvirales</taxon>
        <taxon>Orthoherpesviridae</taxon>
        <taxon>Alphaherpesvirinae</taxon>
        <taxon>Simplexvirus</taxon>
        <taxon>Simplexvirus humanalpha1</taxon>
    </lineage>
</organism>
<dbReference type="GO" id="GO:0042025">
    <property type="term" value="C:host cell nucleus"/>
    <property type="evidence" value="ECO:0007669"/>
    <property type="project" value="UniProtKB-SubCell"/>
</dbReference>
<feature type="active site" description="Charge relay system" evidence="9">
    <location>
        <position position="129"/>
    </location>
</feature>
<dbReference type="InterPro" id="IPR035443">
    <property type="entry name" value="Herpes_virus_sf"/>
</dbReference>
<reference evidence="16" key="5">
    <citation type="journal article" date="2018" name="MSphere">
        <title>Ultrasensitive Capture of Human Herpes Simplex Virus Genomes Directly from Clinical Samples Reveals Extraordinarily Limited Evolution in Cell Culture.</title>
        <authorList>
            <person name="Greninger A.L."/>
            <person name="Roychoudhury P."/>
            <person name="Xie H."/>
            <person name="Casto A."/>
            <person name="Cent A."/>
            <person name="Pepper G."/>
            <person name="Koelle D.M."/>
            <person name="Huang M.L."/>
            <person name="Wald A."/>
            <person name="Johnston C."/>
            <person name="Jerome K.R."/>
        </authorList>
    </citation>
    <scope>NUCLEOTIDE SEQUENCE</scope>
    <source>
        <strain evidence="18">1995-63175</strain>
        <strain evidence="16">1996-13975</strain>
        <strain evidence="19">1996-27502</strain>
        <strain evidence="17">1998-7487</strain>
        <strain evidence="20">2010-28641</strain>
        <strain evidence="21">2015-30637</strain>
    </source>
</reference>
<feature type="chain" id="PRO_5041024229" description="Assemblin" evidence="9">
    <location>
        <begin position="1"/>
        <end position="247"/>
    </location>
</feature>
<evidence type="ECO:0000313" key="23">
    <source>
        <dbReference type="Proteomes" id="UP000110982"/>
    </source>
</evidence>
<dbReference type="EMBL" id="MH160366">
    <property type="protein sequence ID" value="AWO69818.1"/>
    <property type="molecule type" value="Genomic_DNA"/>
</dbReference>
<feature type="compositionally biased region" description="Pro residues" evidence="10">
    <location>
        <begin position="536"/>
        <end position="574"/>
    </location>
</feature>
<reference evidence="12 23" key="2">
    <citation type="submission" date="2015-08" db="EMBL/GenBank/DDBJ databases">
        <title>Genetic Distance in Herpes Simplex Virus Isolates of the Same Lineage.</title>
        <authorList>
            <person name="Bowen C.D."/>
            <person name="Renner D.W."/>
            <person name="Shreve J.T."/>
            <person name="Tafuri Y."/>
            <person name="Payne K.M."/>
            <person name="Dix R.D."/>
            <person name="Gatherer D."/>
            <person name="Kinchington P."/>
            <person name="Szpara M.L."/>
        </authorList>
    </citation>
    <scope>NUCLEOTIDE SEQUENCE [LARGE SCALE GENOMIC DNA]</scope>
    <source>
        <strain evidence="12">KOS79</strain>
    </source>
</reference>
<reference evidence="22" key="3">
    <citation type="submission" date="2016-06" db="EMBL/GenBank/DDBJ databases">
        <authorList>
            <person name="Kjaerup R.B."/>
            <person name="Dalgaard T.S."/>
            <person name="Juul-Madsen H.R."/>
        </authorList>
    </citation>
    <scope>NUCLEOTIDE SEQUENCE</scope>
    <source>
        <strain evidence="22">132/1998</strain>
    </source>
</reference>
<dbReference type="EC" id="3.4.21.97" evidence="9"/>
<keyword evidence="5 9" id="KW-0378">Hydrolase</keyword>
<comment type="caution">
    <text evidence="9">Lacks conserved residue(s) required for the propagation of feature annotation.</text>
</comment>
<dbReference type="EMBL" id="MG999862">
    <property type="protein sequence ID" value="AWW10038.1"/>
    <property type="molecule type" value="Genomic_DNA"/>
</dbReference>
<dbReference type="MEROPS" id="S21.001"/>
<dbReference type="MINT" id="G8H8L6"/>
<dbReference type="EMBL" id="LT594457">
    <property type="protein sequence ID" value="SBT69355.1"/>
    <property type="molecule type" value="Genomic_DNA"/>
</dbReference>
<keyword evidence="8 9" id="KW-1035">Host cytoplasm</keyword>
<feature type="compositionally biased region" description="Low complexity" evidence="10">
    <location>
        <begin position="409"/>
        <end position="419"/>
    </location>
</feature>
<dbReference type="GO" id="GO:0006508">
    <property type="term" value="P:proteolysis"/>
    <property type="evidence" value="ECO:0007669"/>
    <property type="project" value="UniProtKB-KW"/>
</dbReference>
<dbReference type="EMBL" id="JN420339">
    <property type="protein sequence ID" value="AER37819.1"/>
    <property type="molecule type" value="Genomic_DNA"/>
</dbReference>
<feature type="site" description="Cleavage; by assemblin; Tail site" evidence="9">
    <location>
        <begin position="610"/>
        <end position="611"/>
    </location>
</feature>
<comment type="subcellular location">
    <molecule>Capsid scaffolding protein</molecule>
    <subcellularLocation>
        <location evidence="9">Host cytoplasm</location>
    </subcellularLocation>
</comment>
<feature type="site" description="Cleavage; by assemblin; Release site" evidence="9">
    <location>
        <begin position="247"/>
        <end position="248"/>
    </location>
</feature>
<dbReference type="Pfam" id="PF00716">
    <property type="entry name" value="Peptidase_S21"/>
    <property type="match status" value="1"/>
</dbReference>
<keyword evidence="7 9" id="KW-0118">Viral capsid assembly</keyword>
<evidence type="ECO:0000256" key="6">
    <source>
        <dbReference type="ARBA" id="ARBA00022825"/>
    </source>
</evidence>
<evidence type="ECO:0000313" key="22">
    <source>
        <dbReference type="EMBL" id="SBT69355.1"/>
    </source>
</evidence>
<evidence type="ECO:0000256" key="8">
    <source>
        <dbReference type="ARBA" id="ARBA00023200"/>
    </source>
</evidence>
<evidence type="ECO:0000313" key="18">
    <source>
        <dbReference type="EMBL" id="AWW10038.1"/>
    </source>
</evidence>
<dbReference type="GO" id="GO:0019076">
    <property type="term" value="P:viral release from host cell"/>
    <property type="evidence" value="ECO:0007669"/>
    <property type="project" value="UniProtKB-UniRule"/>
</dbReference>
<dbReference type="SUPFAM" id="SSF50789">
    <property type="entry name" value="Herpes virus serine proteinase, assemblin"/>
    <property type="match status" value="1"/>
</dbReference>
<organismHost>
    <name type="scientific">Homo sapiens</name>
    <name type="common">Human</name>
    <dbReference type="NCBI Taxonomy" id="9606"/>
</organismHost>
<dbReference type="GO" id="GO:0004252">
    <property type="term" value="F:serine-type endopeptidase activity"/>
    <property type="evidence" value="ECO:0007669"/>
    <property type="project" value="UniProtKB-UniRule"/>
</dbReference>
<comment type="function">
    <text evidence="9">Assemblin: Protease that plays an essential role in virion assembly within the nucleus. Catalyzes the cleavage of the assembly protein after formation of the spherical procapsid. By that cleavage, the capsid matures and gains its icosahedral shape. The cleavage sites seem to include -Ala-Ser-, -Ala-Ala-, as well as Ala-Thr bonds. Assemblin and cleavages products are evicted from the capsid before or during DNA packaging.</text>
</comment>
<dbReference type="EMBL" id="MG999868">
    <property type="protein sequence ID" value="AWW10572.1"/>
    <property type="molecule type" value="Genomic_DNA"/>
</dbReference>
<feature type="region of interest" description="Disordered" evidence="10">
    <location>
        <begin position="409"/>
        <end position="476"/>
    </location>
</feature>
<evidence type="ECO:0000313" key="15">
    <source>
        <dbReference type="EMBL" id="AWO71756.1"/>
    </source>
</evidence>
<sequence>MAADAPGDRMEEPLPDRAVPIYVAGFLALYDSGDSGELALDPDTVRAALPPDNPLPINVDHRAGCEVGRVLAVVDDPRGPFFVGLIACVQLERVLETAASAAIFERRGPPLSREERLLYLITNYLPSVSLATKRLGGEAHPDRTLFAHVALCAIGRRLGTIVTYDTGLDAAIAPFRHLSPASREGARRLAAEAELALSGRTWAPGVEALTHTLLSTAVNNMMLRDRWSLVAERRRQAGIAGHTYLQASEKFKMWGAEPVSAPARGYKNGAPESTDIPPGSIAAAPQGDRCPIVRQLGVASPPVLPPMNPVPTSGTPAPAPPGDGSYLWIPASHYNQLVAGHAAPQPQPHSAFGFPAAAGAVAYGPHGAGLSQHYPPHVAHQYPGVLFSGPSPLEAQIAALVGAIAADRQAGGQPAAGDPGVRGSGKRRRYEAGPSESYCDQDEPDADYPYYPGEARGGPRGVDSRRAARQSPGTNETITALMGAVTSLQQELAHMRARTSAPYGMYTPVAHYRPQVGEPEPTTTHPALCPPEAVYRPPPHSAPYGPPQGPASHAPTPPYAPAACPPGPPPPPCPSTQTRAPLPTEPAFPPAATGSQPEASNAEAGALVNASSAAHVDVDTARAADLFVSQMMGAR</sequence>
<proteinExistence type="inferred from homology"/>
<evidence type="ECO:0000313" key="13">
    <source>
        <dbReference type="EMBL" id="AWO69818.1"/>
    </source>
</evidence>
<comment type="subcellular location">
    <molecule>Assemblin</molecule>
    <subcellularLocation>
        <location evidence="9">Host nucleus</location>
    </subcellularLocation>
</comment>